<comment type="catalytic activity">
    <reaction evidence="8">
        <text>ATP + H2O = ADP + phosphate + H(+)</text>
        <dbReference type="Rhea" id="RHEA:13065"/>
        <dbReference type="ChEBI" id="CHEBI:15377"/>
        <dbReference type="ChEBI" id="CHEBI:15378"/>
        <dbReference type="ChEBI" id="CHEBI:30616"/>
        <dbReference type="ChEBI" id="CHEBI:43474"/>
        <dbReference type="ChEBI" id="CHEBI:456216"/>
        <dbReference type="EC" id="5.6.2.4"/>
    </reaction>
</comment>
<evidence type="ECO:0000256" key="9">
    <source>
        <dbReference type="PROSITE-ProRule" id="PRU00560"/>
    </source>
</evidence>
<protein>
    <recommendedName>
        <fullName evidence="7">DNA 3'-5' helicase</fullName>
        <ecNumber evidence="7">5.6.2.4</ecNumber>
    </recommendedName>
</protein>
<evidence type="ECO:0000259" key="10">
    <source>
        <dbReference type="PROSITE" id="PS51198"/>
    </source>
</evidence>
<dbReference type="GO" id="GO:0000725">
    <property type="term" value="P:recombinational repair"/>
    <property type="evidence" value="ECO:0007669"/>
    <property type="project" value="TreeGrafter"/>
</dbReference>
<dbReference type="GO" id="GO:0033202">
    <property type="term" value="C:DNA helicase complex"/>
    <property type="evidence" value="ECO:0007669"/>
    <property type="project" value="TreeGrafter"/>
</dbReference>
<evidence type="ECO:0000256" key="6">
    <source>
        <dbReference type="ARBA" id="ARBA00034617"/>
    </source>
</evidence>
<dbReference type="PROSITE" id="PS51198">
    <property type="entry name" value="UVRD_HELICASE_ATP_BIND"/>
    <property type="match status" value="1"/>
</dbReference>
<feature type="domain" description="UvrD-like helicase ATP-binding" evidence="10">
    <location>
        <begin position="240"/>
        <end position="509"/>
    </location>
</feature>
<proteinExistence type="predicted"/>
<dbReference type="InterPro" id="IPR000212">
    <property type="entry name" value="DNA_helicase_UvrD/REP"/>
</dbReference>
<dbReference type="GO" id="GO:0005524">
    <property type="term" value="F:ATP binding"/>
    <property type="evidence" value="ECO:0007669"/>
    <property type="project" value="UniProtKB-UniRule"/>
</dbReference>
<dbReference type="RefSeq" id="WP_271216718.1">
    <property type="nucleotide sequence ID" value="NZ_BAAAVD010000044.1"/>
</dbReference>
<dbReference type="SUPFAM" id="SSF52540">
    <property type="entry name" value="P-loop containing nucleoside triphosphate hydrolases"/>
    <property type="match status" value="1"/>
</dbReference>
<dbReference type="InterPro" id="IPR027417">
    <property type="entry name" value="P-loop_NTPase"/>
</dbReference>
<evidence type="ECO:0000256" key="3">
    <source>
        <dbReference type="ARBA" id="ARBA00022806"/>
    </source>
</evidence>
<evidence type="ECO:0000256" key="4">
    <source>
        <dbReference type="ARBA" id="ARBA00022840"/>
    </source>
</evidence>
<dbReference type="Gene3D" id="3.40.50.300">
    <property type="entry name" value="P-loop containing nucleotide triphosphate hydrolases"/>
    <property type="match status" value="2"/>
</dbReference>
<gene>
    <name evidence="11" type="ORF">GCM10017600_16170</name>
</gene>
<dbReference type="GO" id="GO:0043138">
    <property type="term" value="F:3'-5' DNA helicase activity"/>
    <property type="evidence" value="ECO:0007669"/>
    <property type="project" value="UniProtKB-EC"/>
</dbReference>
<dbReference type="PANTHER" id="PTHR11070">
    <property type="entry name" value="UVRD / RECB / PCRA DNA HELICASE FAMILY MEMBER"/>
    <property type="match status" value="1"/>
</dbReference>
<keyword evidence="3 9" id="KW-0347">Helicase</keyword>
<sequence>MARLGIHIECLKEVFRMDAPIRMRIGEVFGKFEQATYASLHLEKVNNARDDRLRTVRVDIFWRGVVLAPKGGDNYTLLKVLPHDDAYRWAERHKVEVNAANGCIDIWDPAALHDALGEIEDEARETVRHLFDHVSDSDLVRLGITKETLAFARELTRVEQLETAKAFLSATQWDVLFGLAAGMTPEEVWSDLGCRAEPEPFDPEDLSSAVMRTSDRVLLVDGPADLMKIFREPFALWRVYLHPLQYQVAHASYRGPARVTGGPGTGKTVAALHRAKHLAVQNEGPVLLTTFTSALASSLGHDMALLLETPEQAQRVSVLNVDQVAHRVFTERHGRPTILRKDEELEIWKRLAIKRNSSLSEQFLYDEWRQVVLAQQVTSAGAYLQAKRSGRGRGLRAQQRVQVWEIVWDFQQELRLIDRWTHETVCVEAGKILAETSEKPYRHIVVDEAQDFSPMQWRLIREAVAEGTDDLFVAGDTHQRIYHYHPSLREVGIDIGGRSVRLTLNYRTTAEILAWSLSMLHDVRIDDMNEALEKIAGCRSHVHGEKPLERGFPTPLDEREALVAQIREWIEAGVEPREIGVAARSDILTRDARELLEREGVPVGTLARTGQGNAVRIGTMHGMKGLEFRCVAVIGVGENQVPPARAVTPVTEDENAHVRDLQRERCVLFVSSTRARERLYVSWHGQPSAFLPMDQPRHTW</sequence>
<accession>A0A9W6HY40</accession>
<evidence type="ECO:0000313" key="12">
    <source>
        <dbReference type="Proteomes" id="UP001143474"/>
    </source>
</evidence>
<dbReference type="EMBL" id="BSEV01000002">
    <property type="protein sequence ID" value="GLK08212.1"/>
    <property type="molecule type" value="Genomic_DNA"/>
</dbReference>
<evidence type="ECO:0000313" key="11">
    <source>
        <dbReference type="EMBL" id="GLK08212.1"/>
    </source>
</evidence>
<keyword evidence="12" id="KW-1185">Reference proteome</keyword>
<dbReference type="InterPro" id="IPR014017">
    <property type="entry name" value="DNA_helicase_UvrD-like_C"/>
</dbReference>
<dbReference type="InterPro" id="IPR014016">
    <property type="entry name" value="UvrD-like_ATP-bd"/>
</dbReference>
<comment type="catalytic activity">
    <reaction evidence="6">
        <text>Couples ATP hydrolysis with the unwinding of duplex DNA by translocating in the 3'-5' direction.</text>
        <dbReference type="EC" id="5.6.2.4"/>
    </reaction>
</comment>
<keyword evidence="5" id="KW-0413">Isomerase</keyword>
<dbReference type="Pfam" id="PF00580">
    <property type="entry name" value="UvrD-helicase"/>
    <property type="match status" value="1"/>
</dbReference>
<dbReference type="EC" id="5.6.2.4" evidence="7"/>
<dbReference type="GO" id="GO:0005829">
    <property type="term" value="C:cytosol"/>
    <property type="evidence" value="ECO:0007669"/>
    <property type="project" value="TreeGrafter"/>
</dbReference>
<evidence type="ECO:0000256" key="7">
    <source>
        <dbReference type="ARBA" id="ARBA00034808"/>
    </source>
</evidence>
<dbReference type="Proteomes" id="UP001143474">
    <property type="component" value="Unassembled WGS sequence"/>
</dbReference>
<dbReference type="GO" id="GO:0016787">
    <property type="term" value="F:hydrolase activity"/>
    <property type="evidence" value="ECO:0007669"/>
    <property type="project" value="UniProtKB-UniRule"/>
</dbReference>
<keyword evidence="4 9" id="KW-0067">ATP-binding</keyword>
<evidence type="ECO:0000256" key="1">
    <source>
        <dbReference type="ARBA" id="ARBA00022741"/>
    </source>
</evidence>
<dbReference type="GO" id="GO:0003677">
    <property type="term" value="F:DNA binding"/>
    <property type="evidence" value="ECO:0007669"/>
    <property type="project" value="InterPro"/>
</dbReference>
<dbReference type="PANTHER" id="PTHR11070:SF45">
    <property type="entry name" value="DNA 3'-5' HELICASE"/>
    <property type="match status" value="1"/>
</dbReference>
<comment type="caution">
    <text evidence="11">The sequence shown here is derived from an EMBL/GenBank/DDBJ whole genome shotgun (WGS) entry which is preliminary data.</text>
</comment>
<evidence type="ECO:0000256" key="8">
    <source>
        <dbReference type="ARBA" id="ARBA00048988"/>
    </source>
</evidence>
<evidence type="ECO:0000256" key="2">
    <source>
        <dbReference type="ARBA" id="ARBA00022801"/>
    </source>
</evidence>
<reference evidence="11" key="2">
    <citation type="submission" date="2023-01" db="EMBL/GenBank/DDBJ databases">
        <authorList>
            <person name="Sun Q."/>
            <person name="Evtushenko L."/>
        </authorList>
    </citation>
    <scope>NUCLEOTIDE SEQUENCE</scope>
    <source>
        <strain evidence="11">VKM Ac-2007</strain>
    </source>
</reference>
<organism evidence="11 12">
    <name type="scientific">Streptosporangium carneum</name>
    <dbReference type="NCBI Taxonomy" id="47481"/>
    <lineage>
        <taxon>Bacteria</taxon>
        <taxon>Bacillati</taxon>
        <taxon>Actinomycetota</taxon>
        <taxon>Actinomycetes</taxon>
        <taxon>Streptosporangiales</taxon>
        <taxon>Streptosporangiaceae</taxon>
        <taxon>Streptosporangium</taxon>
    </lineage>
</organism>
<keyword evidence="1 9" id="KW-0547">Nucleotide-binding</keyword>
<keyword evidence="2 9" id="KW-0378">Hydrolase</keyword>
<reference evidence="11" key="1">
    <citation type="journal article" date="2014" name="Int. J. Syst. Evol. Microbiol.">
        <title>Complete genome sequence of Corynebacterium casei LMG S-19264T (=DSM 44701T), isolated from a smear-ripened cheese.</title>
        <authorList>
            <consortium name="US DOE Joint Genome Institute (JGI-PGF)"/>
            <person name="Walter F."/>
            <person name="Albersmeier A."/>
            <person name="Kalinowski J."/>
            <person name="Ruckert C."/>
        </authorList>
    </citation>
    <scope>NUCLEOTIDE SEQUENCE</scope>
    <source>
        <strain evidence="11">VKM Ac-2007</strain>
    </source>
</reference>
<dbReference type="Pfam" id="PF13361">
    <property type="entry name" value="UvrD_C"/>
    <property type="match status" value="1"/>
</dbReference>
<dbReference type="AlphaFoldDB" id="A0A9W6HY40"/>
<name>A0A9W6HY40_9ACTN</name>
<evidence type="ECO:0000256" key="5">
    <source>
        <dbReference type="ARBA" id="ARBA00023235"/>
    </source>
</evidence>
<feature type="binding site" evidence="9">
    <location>
        <begin position="261"/>
        <end position="268"/>
    </location>
    <ligand>
        <name>ATP</name>
        <dbReference type="ChEBI" id="CHEBI:30616"/>
    </ligand>
</feature>